<dbReference type="GO" id="GO:0015627">
    <property type="term" value="C:type II protein secretion system complex"/>
    <property type="evidence" value="ECO:0007669"/>
    <property type="project" value="InterPro"/>
</dbReference>
<dbReference type="NCBIfam" id="TIGR02532">
    <property type="entry name" value="IV_pilin_GFxxxE"/>
    <property type="match status" value="1"/>
</dbReference>
<name>A0A2U1B6M1_9BACT</name>
<reference evidence="3 4" key="1">
    <citation type="submission" date="2018-04" db="EMBL/GenBank/DDBJ databases">
        <title>Genomic Encyclopedia of Type Strains, Phase IV (KMG-IV): sequencing the most valuable type-strain genomes for metagenomic binning, comparative biology and taxonomic classification.</title>
        <authorList>
            <person name="Goeker M."/>
        </authorList>
    </citation>
    <scope>NUCLEOTIDE SEQUENCE [LARGE SCALE GENOMIC DNA]</scope>
    <source>
        <strain evidence="3 4">DSM 14823</strain>
    </source>
</reference>
<protein>
    <submittedName>
        <fullName evidence="3">Prepilin-type N-terminal cleavage/methylation domain-containing protein/prepilin-type processing-associated H-X9-DG protein</fullName>
    </submittedName>
</protein>
<comment type="caution">
    <text evidence="3">The sequence shown here is derived from an EMBL/GenBank/DDBJ whole genome shotgun (WGS) entry which is preliminary data.</text>
</comment>
<dbReference type="PRINTS" id="PR00813">
    <property type="entry name" value="BCTERIALGSPG"/>
</dbReference>
<dbReference type="SUPFAM" id="SSF54523">
    <property type="entry name" value="Pili subunits"/>
    <property type="match status" value="1"/>
</dbReference>
<keyword evidence="2" id="KW-0472">Membrane</keyword>
<dbReference type="InterPro" id="IPR012902">
    <property type="entry name" value="N_methyl_site"/>
</dbReference>
<organism evidence="3 4">
    <name type="scientific">Victivallis vadensis</name>
    <dbReference type="NCBI Taxonomy" id="172901"/>
    <lineage>
        <taxon>Bacteria</taxon>
        <taxon>Pseudomonadati</taxon>
        <taxon>Lentisphaerota</taxon>
        <taxon>Lentisphaeria</taxon>
        <taxon>Victivallales</taxon>
        <taxon>Victivallaceae</taxon>
        <taxon>Victivallis</taxon>
    </lineage>
</organism>
<keyword evidence="2" id="KW-0812">Transmembrane</keyword>
<dbReference type="Gene3D" id="3.30.700.10">
    <property type="entry name" value="Glycoprotein, Type 4 Pilin"/>
    <property type="match status" value="1"/>
</dbReference>
<dbReference type="EMBL" id="QEKH01000007">
    <property type="protein sequence ID" value="PVY44336.1"/>
    <property type="molecule type" value="Genomic_DNA"/>
</dbReference>
<dbReference type="Proteomes" id="UP000245959">
    <property type="component" value="Unassembled WGS sequence"/>
</dbReference>
<evidence type="ECO:0000256" key="2">
    <source>
        <dbReference type="SAM" id="Phobius"/>
    </source>
</evidence>
<proteinExistence type="predicted"/>
<keyword evidence="1" id="KW-0488">Methylation</keyword>
<dbReference type="GeneID" id="78294646"/>
<keyword evidence="2" id="KW-1133">Transmembrane helix</keyword>
<gene>
    <name evidence="3" type="ORF">C8D82_10791</name>
</gene>
<dbReference type="RefSeq" id="WP_116883337.1">
    <property type="nucleotide sequence ID" value="NZ_CABMMC010000149.1"/>
</dbReference>
<dbReference type="Pfam" id="PF07963">
    <property type="entry name" value="N_methyl"/>
    <property type="match status" value="1"/>
</dbReference>
<dbReference type="PANTHER" id="PTHR30093">
    <property type="entry name" value="GENERAL SECRETION PATHWAY PROTEIN G"/>
    <property type="match status" value="1"/>
</dbReference>
<evidence type="ECO:0000256" key="1">
    <source>
        <dbReference type="ARBA" id="ARBA00022481"/>
    </source>
</evidence>
<dbReference type="AlphaFoldDB" id="A0A2U1B6M1"/>
<dbReference type="GO" id="GO:0015628">
    <property type="term" value="P:protein secretion by the type II secretion system"/>
    <property type="evidence" value="ECO:0007669"/>
    <property type="project" value="InterPro"/>
</dbReference>
<dbReference type="OrthoDB" id="285651at2"/>
<feature type="transmembrane region" description="Helical" evidence="2">
    <location>
        <begin position="21"/>
        <end position="46"/>
    </location>
</feature>
<dbReference type="InterPro" id="IPR000983">
    <property type="entry name" value="Bac_GSPG_pilin"/>
</dbReference>
<evidence type="ECO:0000313" key="3">
    <source>
        <dbReference type="EMBL" id="PVY44336.1"/>
    </source>
</evidence>
<sequence>MDNARENRLMRRGNRHGGRKRNFTLIELLVVIAIIAILASMLLPALNGARERAKSIKCTSNLKQIGTGFTVYTMENNDCVPVAAWLLDGDKNRTWQDLLYMAGGLPEPETIRDAENKNPRIPCSGIWLCPSTPVSKSTPGVTAVINNSFSYGCNVDRMIIPIPGVDGAGAYPRGAKTLPIKLTRIPQPGQRAAVLDSEWCSTPGTVAKHGAIQVRSPKQKDWLTTSNIGVASRRHQNRANVMMADGRVDNKSYAELYNNIDDIWGETWWVSFLNTL</sequence>
<dbReference type="InterPro" id="IPR045584">
    <property type="entry name" value="Pilin-like"/>
</dbReference>
<accession>A0A2U1B6M1</accession>
<keyword evidence="4" id="KW-1185">Reference proteome</keyword>
<evidence type="ECO:0000313" key="4">
    <source>
        <dbReference type="Proteomes" id="UP000245959"/>
    </source>
</evidence>